<evidence type="ECO:0000313" key="5">
    <source>
        <dbReference type="Proteomes" id="UP000681967"/>
    </source>
</evidence>
<evidence type="ECO:0000313" key="4">
    <source>
        <dbReference type="EMBL" id="CAF5048212.1"/>
    </source>
</evidence>
<evidence type="ECO:0000256" key="2">
    <source>
        <dbReference type="RuleBase" id="RU000461"/>
    </source>
</evidence>
<dbReference type="GO" id="GO:0016705">
    <property type="term" value="F:oxidoreductase activity, acting on paired donors, with incorporation or reduction of molecular oxygen"/>
    <property type="evidence" value="ECO:0007669"/>
    <property type="project" value="InterPro"/>
</dbReference>
<dbReference type="GO" id="GO:0005506">
    <property type="term" value="F:iron ion binding"/>
    <property type="evidence" value="ECO:0007669"/>
    <property type="project" value="InterPro"/>
</dbReference>
<proteinExistence type="inferred from homology"/>
<dbReference type="SUPFAM" id="SSF48264">
    <property type="entry name" value="Cytochrome P450"/>
    <property type="match status" value="1"/>
</dbReference>
<evidence type="ECO:0000256" key="1">
    <source>
        <dbReference type="ARBA" id="ARBA00010617"/>
    </source>
</evidence>
<dbReference type="InterPro" id="IPR017972">
    <property type="entry name" value="Cyt_P450_CS"/>
</dbReference>
<evidence type="ECO:0008006" key="6">
    <source>
        <dbReference type="Google" id="ProtNLM"/>
    </source>
</evidence>
<feature type="transmembrane region" description="Helical" evidence="3">
    <location>
        <begin position="31"/>
        <end position="58"/>
    </location>
</feature>
<dbReference type="Proteomes" id="UP000681967">
    <property type="component" value="Unassembled WGS sequence"/>
</dbReference>
<dbReference type="PANTHER" id="PTHR46696:SF6">
    <property type="entry name" value="P450, PUTATIVE (EUROFUNG)-RELATED"/>
    <property type="match status" value="1"/>
</dbReference>
<comment type="caution">
    <text evidence="4">The sequence shown here is derived from an EMBL/GenBank/DDBJ whole genome shotgun (WGS) entry which is preliminary data.</text>
</comment>
<dbReference type="GO" id="GO:0020037">
    <property type="term" value="F:heme binding"/>
    <property type="evidence" value="ECO:0007669"/>
    <property type="project" value="InterPro"/>
</dbReference>
<dbReference type="EMBL" id="CAJOBH010225477">
    <property type="protein sequence ID" value="CAF5048212.1"/>
    <property type="molecule type" value="Genomic_DNA"/>
</dbReference>
<dbReference type="Gene3D" id="1.10.630.10">
    <property type="entry name" value="Cytochrome P450"/>
    <property type="match status" value="1"/>
</dbReference>
<dbReference type="InterPro" id="IPR036396">
    <property type="entry name" value="Cyt_P450_sf"/>
</dbReference>
<dbReference type="PANTHER" id="PTHR46696">
    <property type="entry name" value="P450, PUTATIVE (EUROFUNG)-RELATED"/>
    <property type="match status" value="1"/>
</dbReference>
<keyword evidence="3" id="KW-1133">Transmembrane helix</keyword>
<evidence type="ECO:0000256" key="3">
    <source>
        <dbReference type="SAM" id="Phobius"/>
    </source>
</evidence>
<comment type="similarity">
    <text evidence="1 2">Belongs to the cytochrome P450 family.</text>
</comment>
<dbReference type="GO" id="GO:0004497">
    <property type="term" value="F:monooxygenase activity"/>
    <property type="evidence" value="ECO:0007669"/>
    <property type="project" value="UniProtKB-KW"/>
</dbReference>
<keyword evidence="2" id="KW-0503">Monooxygenase</keyword>
<keyword evidence="2" id="KW-0479">Metal-binding</keyword>
<reference evidence="4" key="1">
    <citation type="submission" date="2021-02" db="EMBL/GenBank/DDBJ databases">
        <authorList>
            <person name="Nowell W R."/>
        </authorList>
    </citation>
    <scope>NUCLEOTIDE SEQUENCE</scope>
</reference>
<gene>
    <name evidence="4" type="ORF">BYL167_LOCUS57747</name>
</gene>
<dbReference type="InterPro" id="IPR002397">
    <property type="entry name" value="Cyt_P450_B"/>
</dbReference>
<protein>
    <recommendedName>
        <fullName evidence="6">Cytochrome P450</fullName>
    </recommendedName>
</protein>
<dbReference type="AlphaFoldDB" id="A0A8S3DYK1"/>
<keyword evidence="2" id="KW-0349">Heme</keyword>
<keyword evidence="2" id="KW-0408">Iron</keyword>
<name>A0A8S3DYK1_9BILA</name>
<keyword evidence="2" id="KW-0560">Oxidoreductase</keyword>
<dbReference type="InterPro" id="IPR001128">
    <property type="entry name" value="Cyt_P450"/>
</dbReference>
<organism evidence="4 5">
    <name type="scientific">Rotaria magnacalcarata</name>
    <dbReference type="NCBI Taxonomy" id="392030"/>
    <lineage>
        <taxon>Eukaryota</taxon>
        <taxon>Metazoa</taxon>
        <taxon>Spiralia</taxon>
        <taxon>Gnathifera</taxon>
        <taxon>Rotifera</taxon>
        <taxon>Eurotatoria</taxon>
        <taxon>Bdelloidea</taxon>
        <taxon>Philodinida</taxon>
        <taxon>Philodinidae</taxon>
        <taxon>Rotaria</taxon>
    </lineage>
</organism>
<sequence length="204" mass="22362">VDKKMQNPTDDIISRLAIEQVKTGKLTHDELVAMSFLLLVAGNATTANTIVLGTLTLLQHPDQLAELRKDPSLIKSAVEEILRYLTGSQFATRRLALEDVEIGGITIKKGEGVWALNASANEDEDVFPNATRFDIHRQPNPQLAFGDGIHVCVAQDLARAEVQIAIGTLIRRCPNLQLAVSADELQYVTLAKRDFGVVALPVKW</sequence>
<dbReference type="PRINTS" id="PR00359">
    <property type="entry name" value="BP450"/>
</dbReference>
<dbReference type="PROSITE" id="PS00086">
    <property type="entry name" value="CYTOCHROME_P450"/>
    <property type="match status" value="1"/>
</dbReference>
<keyword evidence="3" id="KW-0472">Membrane</keyword>
<keyword evidence="3" id="KW-0812">Transmembrane</keyword>
<feature type="non-terminal residue" evidence="4">
    <location>
        <position position="1"/>
    </location>
</feature>
<dbReference type="PRINTS" id="PR00385">
    <property type="entry name" value="P450"/>
</dbReference>
<accession>A0A8S3DYK1</accession>
<dbReference type="Pfam" id="PF00067">
    <property type="entry name" value="p450"/>
    <property type="match status" value="1"/>
</dbReference>